<dbReference type="EMBL" id="JACHIV010000001">
    <property type="protein sequence ID" value="MBB5072702.1"/>
    <property type="molecule type" value="Genomic_DNA"/>
</dbReference>
<evidence type="ECO:0000256" key="1">
    <source>
        <dbReference type="ARBA" id="ARBA00010088"/>
    </source>
</evidence>
<name>A0A840NU27_9PSEU</name>
<proteinExistence type="inferred from homology"/>
<dbReference type="InterPro" id="IPR029058">
    <property type="entry name" value="AB_hydrolase_fold"/>
</dbReference>
<comment type="caution">
    <text evidence="5">The sequence shown here is derived from an EMBL/GenBank/DDBJ whole genome shotgun (WGS) entry which is preliminary data.</text>
</comment>
<evidence type="ECO:0000256" key="2">
    <source>
        <dbReference type="ARBA" id="ARBA00022797"/>
    </source>
</evidence>
<evidence type="ECO:0000259" key="4">
    <source>
        <dbReference type="Pfam" id="PF06441"/>
    </source>
</evidence>
<feature type="domain" description="Epoxide hydrolase N-terminal" evidence="4">
    <location>
        <begin position="2"/>
        <end position="106"/>
    </location>
</feature>
<dbReference type="PANTHER" id="PTHR21661:SF35">
    <property type="entry name" value="EPOXIDE HYDROLASE"/>
    <property type="match status" value="1"/>
</dbReference>
<dbReference type="PANTHER" id="PTHR21661">
    <property type="entry name" value="EPOXIDE HYDROLASE 1-RELATED"/>
    <property type="match status" value="1"/>
</dbReference>
<dbReference type="AlphaFoldDB" id="A0A840NU27"/>
<dbReference type="PRINTS" id="PR00412">
    <property type="entry name" value="EPOXHYDRLASE"/>
</dbReference>
<dbReference type="Pfam" id="PF06441">
    <property type="entry name" value="EHN"/>
    <property type="match status" value="1"/>
</dbReference>
<dbReference type="InterPro" id="IPR016292">
    <property type="entry name" value="Epoxide_hydrolase"/>
</dbReference>
<evidence type="ECO:0000256" key="3">
    <source>
        <dbReference type="ARBA" id="ARBA00022801"/>
    </source>
</evidence>
<dbReference type="PIRSF" id="PIRSF001112">
    <property type="entry name" value="Epoxide_hydrolase"/>
    <property type="match status" value="1"/>
</dbReference>
<accession>A0A840NU27</accession>
<sequence length="387" mass="43254">MESFRIEVPQQQLDDLAQRLARTRWPDEVADSGWEHGPPVEYLHGLVEHWRHRYDWREQEARLNEHPQFTSEIDGQRVHLLHVRSPEPDALPLLLTHGWPSSIAEYLDVIGPLTDPRGHGAAGAQAFHLVIPSPPGYGFSGPTAESGWGSERIARAWIELMSRLGYERYGVQGGDWGTWISREVALRAPERVVGVHTNGLITFPTGAPGEMEELTEVDHARMASWERYMNELYGYKLIQSTKPRSLAFALADSPVGQLAWIVGALREWTDCVESPDEALGVDRILTTVMLYWLTGTAHSSARSFVETPDTAEHAEAEGALAGLEIGRVPHGVAVFPKDVLAPVRPFAERLNNIVRWTEHDRGGTFPAAEVPDLFTADVREFFASLPR</sequence>
<keyword evidence="6" id="KW-1185">Reference proteome</keyword>
<protein>
    <submittedName>
        <fullName evidence="5">Pimeloyl-ACP methyl ester carboxylesterase</fullName>
    </submittedName>
</protein>
<comment type="similarity">
    <text evidence="1">Belongs to the peptidase S33 family.</text>
</comment>
<dbReference type="InterPro" id="IPR000639">
    <property type="entry name" value="Epox_hydrolase-like"/>
</dbReference>
<evidence type="ECO:0000313" key="5">
    <source>
        <dbReference type="EMBL" id="MBB5072702.1"/>
    </source>
</evidence>
<dbReference type="RefSeq" id="WP_184484232.1">
    <property type="nucleotide sequence ID" value="NZ_JACHIV010000001.1"/>
</dbReference>
<dbReference type="SUPFAM" id="SSF53474">
    <property type="entry name" value="alpha/beta-Hydrolases"/>
    <property type="match status" value="1"/>
</dbReference>
<dbReference type="GO" id="GO:0097176">
    <property type="term" value="P:epoxide metabolic process"/>
    <property type="evidence" value="ECO:0007669"/>
    <property type="project" value="TreeGrafter"/>
</dbReference>
<organism evidence="5 6">
    <name type="scientific">Saccharopolyspora gloriosae</name>
    <dbReference type="NCBI Taxonomy" id="455344"/>
    <lineage>
        <taxon>Bacteria</taxon>
        <taxon>Bacillati</taxon>
        <taxon>Actinomycetota</taxon>
        <taxon>Actinomycetes</taxon>
        <taxon>Pseudonocardiales</taxon>
        <taxon>Pseudonocardiaceae</taxon>
        <taxon>Saccharopolyspora</taxon>
    </lineage>
</organism>
<reference evidence="5 6" key="1">
    <citation type="submission" date="2020-08" db="EMBL/GenBank/DDBJ databases">
        <title>Sequencing the genomes of 1000 actinobacteria strains.</title>
        <authorList>
            <person name="Klenk H.-P."/>
        </authorList>
    </citation>
    <scope>NUCLEOTIDE SEQUENCE [LARGE SCALE GENOMIC DNA]</scope>
    <source>
        <strain evidence="5 6">DSM 45582</strain>
    </source>
</reference>
<gene>
    <name evidence="5" type="ORF">BJ969_005790</name>
</gene>
<evidence type="ECO:0000313" key="6">
    <source>
        <dbReference type="Proteomes" id="UP000580474"/>
    </source>
</evidence>
<dbReference type="Proteomes" id="UP000580474">
    <property type="component" value="Unassembled WGS sequence"/>
</dbReference>
<dbReference type="GO" id="GO:0004301">
    <property type="term" value="F:epoxide hydrolase activity"/>
    <property type="evidence" value="ECO:0007669"/>
    <property type="project" value="TreeGrafter"/>
</dbReference>
<dbReference type="Gene3D" id="3.40.50.1820">
    <property type="entry name" value="alpha/beta hydrolase"/>
    <property type="match status" value="1"/>
</dbReference>
<dbReference type="InterPro" id="IPR010497">
    <property type="entry name" value="Epoxide_hydro_N"/>
</dbReference>
<keyword evidence="3" id="KW-0378">Hydrolase</keyword>
<keyword evidence="2" id="KW-0058">Aromatic hydrocarbons catabolism</keyword>